<proteinExistence type="predicted"/>
<dbReference type="EMBL" id="JASCXX010000022">
    <property type="protein sequence ID" value="MDI6450612.1"/>
    <property type="molecule type" value="Genomic_DNA"/>
</dbReference>
<organism evidence="3 4">
    <name type="scientific">Anaerobaca lacustris</name>
    <dbReference type="NCBI Taxonomy" id="3044600"/>
    <lineage>
        <taxon>Bacteria</taxon>
        <taxon>Pseudomonadati</taxon>
        <taxon>Planctomycetota</taxon>
        <taxon>Phycisphaerae</taxon>
        <taxon>Sedimentisphaerales</taxon>
        <taxon>Anaerobacaceae</taxon>
        <taxon>Anaerobaca</taxon>
    </lineage>
</organism>
<reference evidence="3" key="1">
    <citation type="submission" date="2023-05" db="EMBL/GenBank/DDBJ databases">
        <title>Anaerotaeda fermentans gen. nov., sp. nov., a novel anaerobic planctomycete of the new family within the order Sedimentisphaerales isolated from Taman Peninsula, Russia.</title>
        <authorList>
            <person name="Khomyakova M.A."/>
            <person name="Merkel A.Y."/>
            <person name="Slobodkin A.I."/>
        </authorList>
    </citation>
    <scope>NUCLEOTIDE SEQUENCE</scope>
    <source>
        <strain evidence="3">M17dextr</strain>
    </source>
</reference>
<comment type="caution">
    <text evidence="3">The sequence shown here is derived from an EMBL/GenBank/DDBJ whole genome shotgun (WGS) entry which is preliminary data.</text>
</comment>
<dbReference type="SUPFAM" id="SSF56601">
    <property type="entry name" value="beta-lactamase/transpeptidase-like"/>
    <property type="match status" value="1"/>
</dbReference>
<dbReference type="InterPro" id="IPR050789">
    <property type="entry name" value="Diverse_Enzym_Activities"/>
</dbReference>
<dbReference type="RefSeq" id="WP_349246022.1">
    <property type="nucleotide sequence ID" value="NZ_JASCXX010000022.1"/>
</dbReference>
<dbReference type="InterPro" id="IPR001466">
    <property type="entry name" value="Beta-lactam-related"/>
</dbReference>
<dbReference type="GO" id="GO:0016787">
    <property type="term" value="F:hydrolase activity"/>
    <property type="evidence" value="ECO:0007669"/>
    <property type="project" value="UniProtKB-KW"/>
</dbReference>
<feature type="signal peptide" evidence="1">
    <location>
        <begin position="1"/>
        <end position="20"/>
    </location>
</feature>
<dbReference type="PANTHER" id="PTHR43283">
    <property type="entry name" value="BETA-LACTAMASE-RELATED"/>
    <property type="match status" value="1"/>
</dbReference>
<sequence length="357" mass="39697">MSKLLTCSMLALCISGLAAGAVYPGGEWATKTPDEVGLDAGKLRAFSDYAGGFGCVVRHGYMVYTWGDPSRRTDVASAAKPLYTHFLLKAVAEGRIPSVDQVVSDWEPRLREINADLDHKDARITWRHMANQISCYGLAEEPGTAYAYNDWQMALLFDTLFVKVYGAAYDSVDDKVLRAQLTDRIGCQDDPSFMAFGTRDRPGRTAISPRDFARFGLLYLRGGRWKDEQLLPADLAAMAVTRPVPNSIPRAGVKAAEMIPDQRSIGSRQIPDNQTDHMGSYSWLWWINGIDREGRRHWPDVPIDAYGCFGHGGKRAMIILPGPDLIVSWNDTRVSGRDMENEALKRLIAAATHRDSR</sequence>
<evidence type="ECO:0000313" key="4">
    <source>
        <dbReference type="Proteomes" id="UP001431776"/>
    </source>
</evidence>
<dbReference type="AlphaFoldDB" id="A0AAW6U1Z8"/>
<name>A0AAW6U1Z8_9BACT</name>
<keyword evidence="1" id="KW-0732">Signal</keyword>
<dbReference type="InterPro" id="IPR012338">
    <property type="entry name" value="Beta-lactam/transpept-like"/>
</dbReference>
<accession>A0AAW6U1Z8</accession>
<dbReference type="Proteomes" id="UP001431776">
    <property type="component" value="Unassembled WGS sequence"/>
</dbReference>
<evidence type="ECO:0000259" key="2">
    <source>
        <dbReference type="Pfam" id="PF00144"/>
    </source>
</evidence>
<feature type="domain" description="Beta-lactamase-related" evidence="2">
    <location>
        <begin position="44"/>
        <end position="234"/>
    </location>
</feature>
<dbReference type="Gene3D" id="3.40.710.10">
    <property type="entry name" value="DD-peptidase/beta-lactamase superfamily"/>
    <property type="match status" value="1"/>
</dbReference>
<keyword evidence="3" id="KW-0378">Hydrolase</keyword>
<dbReference type="Pfam" id="PF00144">
    <property type="entry name" value="Beta-lactamase"/>
    <property type="match status" value="1"/>
</dbReference>
<evidence type="ECO:0000313" key="3">
    <source>
        <dbReference type="EMBL" id="MDI6450612.1"/>
    </source>
</evidence>
<feature type="chain" id="PRO_5043969775" evidence="1">
    <location>
        <begin position="21"/>
        <end position="357"/>
    </location>
</feature>
<evidence type="ECO:0000256" key="1">
    <source>
        <dbReference type="SAM" id="SignalP"/>
    </source>
</evidence>
<keyword evidence="4" id="KW-1185">Reference proteome</keyword>
<gene>
    <name evidence="3" type="ORF">QJ522_16260</name>
</gene>
<protein>
    <submittedName>
        <fullName evidence="3">Serine hydrolase</fullName>
    </submittedName>
</protein>